<dbReference type="SUPFAM" id="SSF56300">
    <property type="entry name" value="Metallo-dependent phosphatases"/>
    <property type="match status" value="1"/>
</dbReference>
<evidence type="ECO:0000313" key="3">
    <source>
        <dbReference type="EMBL" id="MBM3274650.1"/>
    </source>
</evidence>
<dbReference type="GO" id="GO:0009166">
    <property type="term" value="P:nucleotide catabolic process"/>
    <property type="evidence" value="ECO:0007669"/>
    <property type="project" value="InterPro"/>
</dbReference>
<dbReference type="GO" id="GO:0016787">
    <property type="term" value="F:hydrolase activity"/>
    <property type="evidence" value="ECO:0007669"/>
    <property type="project" value="InterPro"/>
</dbReference>
<feature type="non-terminal residue" evidence="3">
    <location>
        <position position="787"/>
    </location>
</feature>
<evidence type="ECO:0008006" key="5">
    <source>
        <dbReference type="Google" id="ProtNLM"/>
    </source>
</evidence>
<name>A0A937X5P0_9BACT</name>
<comment type="caution">
    <text evidence="3">The sequence shown here is derived from an EMBL/GenBank/DDBJ whole genome shotgun (WGS) entry which is preliminary data.</text>
</comment>
<feature type="chain" id="PRO_5037390031" description="5'-Nucleotidase C-terminal domain-containing protein" evidence="2">
    <location>
        <begin position="23"/>
        <end position="787"/>
    </location>
</feature>
<gene>
    <name evidence="3" type="ORF">FJZ00_05835</name>
</gene>
<keyword evidence="2" id="KW-0732">Signal</keyword>
<accession>A0A937X5P0</accession>
<feature type="signal peptide" evidence="2">
    <location>
        <begin position="1"/>
        <end position="22"/>
    </location>
</feature>
<evidence type="ECO:0000313" key="4">
    <source>
        <dbReference type="Proteomes" id="UP000703893"/>
    </source>
</evidence>
<dbReference type="InterPro" id="IPR029052">
    <property type="entry name" value="Metallo-depent_PP-like"/>
</dbReference>
<protein>
    <recommendedName>
        <fullName evidence="5">5'-Nucleotidase C-terminal domain-containing protein</fullName>
    </recommendedName>
</protein>
<evidence type="ECO:0000256" key="1">
    <source>
        <dbReference type="SAM" id="MobiDB-lite"/>
    </source>
</evidence>
<dbReference type="Gene3D" id="3.60.21.10">
    <property type="match status" value="1"/>
</dbReference>
<proteinExistence type="predicted"/>
<organism evidence="3 4">
    <name type="scientific">Candidatus Tanganyikabacteria bacterium</name>
    <dbReference type="NCBI Taxonomy" id="2961651"/>
    <lineage>
        <taxon>Bacteria</taxon>
        <taxon>Bacillati</taxon>
        <taxon>Candidatus Sericytochromatia</taxon>
        <taxon>Candidatus Tanganyikabacteria</taxon>
    </lineage>
</organism>
<feature type="region of interest" description="Disordered" evidence="1">
    <location>
        <begin position="18"/>
        <end position="37"/>
    </location>
</feature>
<dbReference type="EMBL" id="VGJX01000282">
    <property type="protein sequence ID" value="MBM3274650.1"/>
    <property type="molecule type" value="Genomic_DNA"/>
</dbReference>
<dbReference type="AlphaFoldDB" id="A0A937X5P0"/>
<sequence>MPVLTAALLAAMSLASAPVASGSNPTGPDRSGPERAGPERVSIVYTGANLGVHGSWSTLSEAAPLYDPRNRGEVTAAGLNYEIAAIRRDRWYLWSAGHPLTAKAAKDLFAGEGIAVRTPGRVIPALISNYAVVFQQPNGDSAWLVPWLDGKLRAIGETPDVRQTRGAVFQARSASGADLWIFSLDESVPPPDVLRNSDGWRWVGSADTKVLRGKRESRLVALARRFGGFSLHQEALRLKEARNAIRVDSGGLVDNVNDTISPQALEDTLTELPGMRLDALVPYKYELWLPPAELARVAAAAPLVAANLTGPPGVTIQPFIIREQGDAKVAIVGIADSVTLAQYGLLGARTGWKADDPEKALRKTLEELRLDGVDAVVLVTNVAPDRLNALREACVGCAALISRQQYHRELSYRERFEPVPGARGRYPLPWLVVGAGSSQVGTLDLEFRRDGTGKSRLASVANEGKFVSDDLPAAPEKLWSDFTLHSDFVEARRDAILPDIRRLSARDKRFVDKDGDPLILMTFKEWSALAAAALRQAAGAELAIIHTLHHGSHIVGDISVFVAEGWLPNGLRAATAQLTGAEIKRLVATDPERRKLTLAGYDPQANLIGGQPLQDAERYQVVTGDTLAVNEAFQNVFRDQARLGLRLRGDRLYAGKPDERVSLNDVVMARLTEMKKRYGGFPDEYLDELAQLLSDDGHKFEPRWTVALKPCEGTFQQLSITNRESFGAVRNSRVNAPNNTSIRGKGNIAVTYETPDLDWENKALLEYQRAEIQLPAPASTLTQEAAD</sequence>
<dbReference type="SUPFAM" id="SSF55816">
    <property type="entry name" value="5'-nucleotidase (syn. UDP-sugar hydrolase), C-terminal domain"/>
    <property type="match status" value="1"/>
</dbReference>
<reference evidence="3 4" key="1">
    <citation type="submission" date="2019-03" db="EMBL/GenBank/DDBJ databases">
        <title>Lake Tanganyika Metagenome-Assembled Genomes (MAGs).</title>
        <authorList>
            <person name="Tran P."/>
        </authorList>
    </citation>
    <scope>NUCLEOTIDE SEQUENCE [LARGE SCALE GENOMIC DNA]</scope>
    <source>
        <strain evidence="3">K_DeepCast_65m_m2_236</strain>
    </source>
</reference>
<evidence type="ECO:0000256" key="2">
    <source>
        <dbReference type="SAM" id="SignalP"/>
    </source>
</evidence>
<dbReference type="InterPro" id="IPR036907">
    <property type="entry name" value="5'-Nucleotdase_C_sf"/>
</dbReference>
<dbReference type="Proteomes" id="UP000703893">
    <property type="component" value="Unassembled WGS sequence"/>
</dbReference>